<dbReference type="AlphaFoldDB" id="M6Y5M2"/>
<dbReference type="Proteomes" id="UP000012138">
    <property type="component" value="Unassembled WGS sequence"/>
</dbReference>
<evidence type="ECO:0000313" key="1">
    <source>
        <dbReference type="EMBL" id="EMO87281.1"/>
    </source>
</evidence>
<dbReference type="EMBL" id="AKXB02000156">
    <property type="protein sequence ID" value="EMO87281.1"/>
    <property type="molecule type" value="Genomic_DNA"/>
</dbReference>
<evidence type="ECO:0008006" key="3">
    <source>
        <dbReference type="Google" id="ProtNLM"/>
    </source>
</evidence>
<sequence length="190" mass="21370">MKTYNAGITKAPRRKLSAALTCGNNSAPRLSTDRRGRDRSGVNKLGLKVIFWLTFLSFNLLTGAESLVSEKLERSSNIEYNEILKYKTTFLRKPPYLLTPNHYLLATWKTYPGEGSPNETYSYSNTGEYDLTNLNNNEFVTKSVRDNVRGNTSTTRIFTDPLGNPIRSEANTALSGINSIEESFFDYTKG</sequence>
<accession>M6Y5M2</accession>
<feature type="non-terminal residue" evidence="1">
    <location>
        <position position="190"/>
    </location>
</feature>
<gene>
    <name evidence="1" type="ORF">LEP1GSC024_0288</name>
</gene>
<name>M6Y5M2_9LEPT</name>
<comment type="caution">
    <text evidence="1">The sequence shown here is derived from an EMBL/GenBank/DDBJ whole genome shotgun (WGS) entry which is preliminary data.</text>
</comment>
<evidence type="ECO:0000313" key="2">
    <source>
        <dbReference type="Proteomes" id="UP000012138"/>
    </source>
</evidence>
<protein>
    <recommendedName>
        <fullName evidence="3">RHS repeat-associated core domain protein</fullName>
    </recommendedName>
</protein>
<reference evidence="1 2" key="1">
    <citation type="submission" date="2013-01" db="EMBL/GenBank/DDBJ databases">
        <authorList>
            <person name="Harkins D.M."/>
            <person name="Durkin A.S."/>
            <person name="Brinkac L.M."/>
            <person name="Haft D.H."/>
            <person name="Selengut J.D."/>
            <person name="Sanka R."/>
            <person name="DePew J."/>
            <person name="Purushe J."/>
            <person name="Whelen A.C."/>
            <person name="Vinetz J.M."/>
            <person name="Sutton G.G."/>
            <person name="Nierman W.C."/>
            <person name="Fouts D.E."/>
        </authorList>
    </citation>
    <scope>NUCLEOTIDE SEQUENCE [LARGE SCALE GENOMIC DNA]</scope>
    <source>
        <strain evidence="1 2">2001034031</strain>
    </source>
</reference>
<organism evidence="1 2">
    <name type="scientific">Leptospira noguchii str. 2001034031</name>
    <dbReference type="NCBI Taxonomy" id="1193053"/>
    <lineage>
        <taxon>Bacteria</taxon>
        <taxon>Pseudomonadati</taxon>
        <taxon>Spirochaetota</taxon>
        <taxon>Spirochaetia</taxon>
        <taxon>Leptospirales</taxon>
        <taxon>Leptospiraceae</taxon>
        <taxon>Leptospira</taxon>
    </lineage>
</organism>
<proteinExistence type="predicted"/>